<dbReference type="GO" id="GO:0004142">
    <property type="term" value="F:diacylglycerol cholinephosphotransferase activity"/>
    <property type="evidence" value="ECO:0007669"/>
    <property type="project" value="TreeGrafter"/>
</dbReference>
<dbReference type="VEuPathDB" id="VectorBase:GPPI044573"/>
<dbReference type="GO" id="GO:0005794">
    <property type="term" value="C:Golgi apparatus"/>
    <property type="evidence" value="ECO:0007669"/>
    <property type="project" value="TreeGrafter"/>
</dbReference>
<evidence type="ECO:0000313" key="4">
    <source>
        <dbReference type="EnsemblMetazoa" id="GPPI044573-PA"/>
    </source>
</evidence>
<evidence type="ECO:0000313" key="5">
    <source>
        <dbReference type="Proteomes" id="UP000092460"/>
    </source>
</evidence>
<dbReference type="GO" id="GO:0006646">
    <property type="term" value="P:phosphatidylethanolamine biosynthetic process"/>
    <property type="evidence" value="ECO:0007669"/>
    <property type="project" value="TreeGrafter"/>
</dbReference>
<evidence type="ECO:0000256" key="3">
    <source>
        <dbReference type="ARBA" id="ARBA00023136"/>
    </source>
</evidence>
<sequence>MVELFGLENLPAVSTDLNYNYRPNGKCHNFNISEIQSRRNNPSIANSATILTGYSSGLFDSADWQKHVSGRLRSRKTEVNEAQFNVRWCTYVPKLWLTDLRYLGCEARNMPLYFAFGIDLLFIARYTNVVKNEGYGKNRSTVAVRSVCSPRISLTLVILPAFLVAQKSSDIIFVEQVSLYFIAVGLVAAKVTYKLVIAHLTKDEMEYLDWPLLGPGLLFLNQYFNCEYGYSGHLVYSGLNAKLCTSHLHINLLAIPYPTRIASINTVG</sequence>
<dbReference type="STRING" id="67801.A0A1B0BYV1"/>
<reference evidence="4" key="2">
    <citation type="submission" date="2020-05" db="UniProtKB">
        <authorList>
            <consortium name="EnsemblMetazoa"/>
        </authorList>
    </citation>
    <scope>IDENTIFICATION</scope>
    <source>
        <strain evidence="4">IAEA</strain>
    </source>
</reference>
<keyword evidence="5" id="KW-1185">Reference proteome</keyword>
<dbReference type="AlphaFoldDB" id="A0A1B0BYV1"/>
<dbReference type="EnsemblMetazoa" id="GPPI044573-RA">
    <property type="protein sequence ID" value="GPPI044573-PA"/>
    <property type="gene ID" value="GPPI044573"/>
</dbReference>
<keyword evidence="3" id="KW-0472">Membrane</keyword>
<dbReference type="GO" id="GO:0004307">
    <property type="term" value="F:ethanolaminephosphotransferase activity"/>
    <property type="evidence" value="ECO:0007669"/>
    <property type="project" value="TreeGrafter"/>
</dbReference>
<dbReference type="PANTHER" id="PTHR10414:SF37">
    <property type="entry name" value="BB IN A BOXCAR, ISOFORM C"/>
    <property type="match status" value="1"/>
</dbReference>
<comment type="subcellular location">
    <subcellularLocation>
        <location evidence="1">Membrane</location>
    </subcellularLocation>
</comment>
<dbReference type="PANTHER" id="PTHR10414">
    <property type="entry name" value="ETHANOLAMINEPHOSPHOTRANSFERASE"/>
    <property type="match status" value="1"/>
</dbReference>
<dbReference type="EMBL" id="JXJN01022837">
    <property type="status" value="NOT_ANNOTATED_CDS"/>
    <property type="molecule type" value="Genomic_DNA"/>
</dbReference>
<organism evidence="4 5">
    <name type="scientific">Glossina palpalis gambiensis</name>
    <dbReference type="NCBI Taxonomy" id="67801"/>
    <lineage>
        <taxon>Eukaryota</taxon>
        <taxon>Metazoa</taxon>
        <taxon>Ecdysozoa</taxon>
        <taxon>Arthropoda</taxon>
        <taxon>Hexapoda</taxon>
        <taxon>Insecta</taxon>
        <taxon>Pterygota</taxon>
        <taxon>Neoptera</taxon>
        <taxon>Endopterygota</taxon>
        <taxon>Diptera</taxon>
        <taxon>Brachycera</taxon>
        <taxon>Muscomorpha</taxon>
        <taxon>Hippoboscoidea</taxon>
        <taxon>Glossinidae</taxon>
        <taxon>Glossina</taxon>
    </lineage>
</organism>
<evidence type="ECO:0000256" key="2">
    <source>
        <dbReference type="ARBA" id="ARBA00010441"/>
    </source>
</evidence>
<name>A0A1B0BYV1_9MUSC</name>
<accession>A0A1B0BYV1</accession>
<dbReference type="InterPro" id="IPR014472">
    <property type="entry name" value="CHOPT"/>
</dbReference>
<reference evidence="5" key="1">
    <citation type="submission" date="2015-01" db="EMBL/GenBank/DDBJ databases">
        <authorList>
            <person name="Aksoy S."/>
            <person name="Warren W."/>
            <person name="Wilson R.K."/>
        </authorList>
    </citation>
    <scope>NUCLEOTIDE SEQUENCE [LARGE SCALE GENOMIC DNA]</scope>
    <source>
        <strain evidence="5">IAEA</strain>
    </source>
</reference>
<dbReference type="GO" id="GO:0005789">
    <property type="term" value="C:endoplasmic reticulum membrane"/>
    <property type="evidence" value="ECO:0007669"/>
    <property type="project" value="TreeGrafter"/>
</dbReference>
<proteinExistence type="inferred from homology"/>
<dbReference type="Proteomes" id="UP000092460">
    <property type="component" value="Unassembled WGS sequence"/>
</dbReference>
<protein>
    <submittedName>
        <fullName evidence="4">Uncharacterized protein</fullName>
    </submittedName>
</protein>
<comment type="similarity">
    <text evidence="2">Belongs to the CDP-alcohol phosphatidyltransferase class-I family.</text>
</comment>
<evidence type="ECO:0000256" key="1">
    <source>
        <dbReference type="ARBA" id="ARBA00004370"/>
    </source>
</evidence>